<keyword evidence="3" id="KW-0378">Hydrolase</keyword>
<dbReference type="Proteomes" id="UP001202248">
    <property type="component" value="Unassembled WGS sequence"/>
</dbReference>
<protein>
    <submittedName>
        <fullName evidence="5">DUF1704 domain-containing protein</fullName>
    </submittedName>
</protein>
<name>A0ABS9SLW9_9BACT</name>
<accession>A0ABS9SLW9</accession>
<keyword evidence="2" id="KW-0645">Protease</keyword>
<evidence type="ECO:0000256" key="2">
    <source>
        <dbReference type="ARBA" id="ARBA00022670"/>
    </source>
</evidence>
<comment type="cofactor">
    <cofactor evidence="1">
        <name>Zn(2+)</name>
        <dbReference type="ChEBI" id="CHEBI:29105"/>
    </cofactor>
</comment>
<comment type="caution">
    <text evidence="5">The sequence shown here is derived from an EMBL/GenBank/DDBJ whole genome shotgun (WGS) entry which is preliminary data.</text>
</comment>
<evidence type="ECO:0000256" key="1">
    <source>
        <dbReference type="ARBA" id="ARBA00001947"/>
    </source>
</evidence>
<gene>
    <name evidence="5" type="ORF">MKP09_16290</name>
</gene>
<evidence type="ECO:0000256" key="4">
    <source>
        <dbReference type="ARBA" id="ARBA00023049"/>
    </source>
</evidence>
<reference evidence="5 6" key="1">
    <citation type="submission" date="2022-02" db="EMBL/GenBank/DDBJ databases">
        <authorList>
            <person name="Min J."/>
        </authorList>
    </citation>
    <scope>NUCLEOTIDE SEQUENCE [LARGE SCALE GENOMIC DNA]</scope>
    <source>
        <strain evidence="5 6">GR10-1</strain>
    </source>
</reference>
<dbReference type="RefSeq" id="WP_240831183.1">
    <property type="nucleotide sequence ID" value="NZ_JAKWBL010000003.1"/>
</dbReference>
<organism evidence="5 6">
    <name type="scientific">Niabella ginsengisoli</name>
    <dbReference type="NCBI Taxonomy" id="522298"/>
    <lineage>
        <taxon>Bacteria</taxon>
        <taxon>Pseudomonadati</taxon>
        <taxon>Bacteroidota</taxon>
        <taxon>Chitinophagia</taxon>
        <taxon>Chitinophagales</taxon>
        <taxon>Chitinophagaceae</taxon>
        <taxon>Niabella</taxon>
    </lineage>
</organism>
<evidence type="ECO:0000256" key="3">
    <source>
        <dbReference type="ARBA" id="ARBA00022801"/>
    </source>
</evidence>
<keyword evidence="6" id="KW-1185">Reference proteome</keyword>
<dbReference type="EMBL" id="JAKWBL010000003">
    <property type="protein sequence ID" value="MCH5599358.1"/>
    <property type="molecule type" value="Genomic_DNA"/>
</dbReference>
<dbReference type="Pfam" id="PF08014">
    <property type="entry name" value="MATCAP"/>
    <property type="match status" value="1"/>
</dbReference>
<sequence>MTEAGQKILNRLQDKLKKSDPIHISLPGNGILKIEKAVPFLLVYRLRGGKDYFANRLGKTESSYLVIEEDNEGLLVKIVESISNLFADKFKGFLVVETWLAPQPYQSPFTIYINQKSAIDTARKLDAELNKIPIPSWGKTSLIKKQDEPAAPQDKKPLSKEYLEKHGITLVGLEIAPVYINEITGKPYPLFLRELRASYSKALRKSFFEFIRLQTSFSASHFQMLGTTIVDDKAREIDRELAAYSKLFDFLMLVTPINVEEAWQDFKKANYAKNPIFHYRPMPVDPELIKRKIYNLPVEDIIDPTVAFLFRDKRKEIDRMLNMMQEREKHDFMLSSLQLFGPVSEQLLDIAKALLVAIDVNHEPASESKRMNAAQFALLAQKELKWLRLQDPSISTSVRIADDVEGILVSKGVLNINSAFGVSKKRAQPFVTT</sequence>
<proteinExistence type="predicted"/>
<evidence type="ECO:0000313" key="6">
    <source>
        <dbReference type="Proteomes" id="UP001202248"/>
    </source>
</evidence>
<keyword evidence="4" id="KW-0482">Metalloprotease</keyword>
<dbReference type="InterPro" id="IPR012548">
    <property type="entry name" value="MATCAP"/>
</dbReference>
<evidence type="ECO:0000313" key="5">
    <source>
        <dbReference type="EMBL" id="MCH5599358.1"/>
    </source>
</evidence>